<dbReference type="EMBL" id="CP021108">
    <property type="protein sequence ID" value="ARP83209.1"/>
    <property type="molecule type" value="Genomic_DNA"/>
</dbReference>
<protein>
    <recommendedName>
        <fullName evidence="3">Acyltransferase 3 domain-containing protein</fullName>
    </recommendedName>
</protein>
<dbReference type="GO" id="GO:0016747">
    <property type="term" value="F:acyltransferase activity, transferring groups other than amino-acyl groups"/>
    <property type="evidence" value="ECO:0007669"/>
    <property type="project" value="InterPro"/>
</dbReference>
<feature type="region of interest" description="Disordered" evidence="1">
    <location>
        <begin position="340"/>
        <end position="359"/>
    </location>
</feature>
<feature type="transmembrane region" description="Helical" evidence="2">
    <location>
        <begin position="80"/>
        <end position="100"/>
    </location>
</feature>
<keyword evidence="2" id="KW-0812">Transmembrane</keyword>
<feature type="transmembrane region" description="Helical" evidence="2">
    <location>
        <begin position="146"/>
        <end position="166"/>
    </location>
</feature>
<dbReference type="GO" id="GO:0009103">
    <property type="term" value="P:lipopolysaccharide biosynthetic process"/>
    <property type="evidence" value="ECO:0007669"/>
    <property type="project" value="TreeGrafter"/>
</dbReference>
<dbReference type="InterPro" id="IPR002656">
    <property type="entry name" value="Acyl_transf_3_dom"/>
</dbReference>
<feature type="transmembrane region" description="Helical" evidence="2">
    <location>
        <begin position="172"/>
        <end position="199"/>
    </location>
</feature>
<proteinExistence type="predicted"/>
<dbReference type="PANTHER" id="PTHR23028">
    <property type="entry name" value="ACETYLTRANSFERASE"/>
    <property type="match status" value="1"/>
</dbReference>
<organism evidence="4 5">
    <name type="scientific">Bordetella genomosp. 8</name>
    <dbReference type="NCBI Taxonomy" id="1416806"/>
    <lineage>
        <taxon>Bacteria</taxon>
        <taxon>Pseudomonadati</taxon>
        <taxon>Pseudomonadota</taxon>
        <taxon>Betaproteobacteria</taxon>
        <taxon>Burkholderiales</taxon>
        <taxon>Alcaligenaceae</taxon>
        <taxon>Bordetella</taxon>
    </lineage>
</organism>
<evidence type="ECO:0000256" key="2">
    <source>
        <dbReference type="SAM" id="Phobius"/>
    </source>
</evidence>
<feature type="compositionally biased region" description="Polar residues" evidence="1">
    <location>
        <begin position="350"/>
        <end position="359"/>
    </location>
</feature>
<feature type="domain" description="Acyltransferase 3" evidence="3">
    <location>
        <begin position="8"/>
        <end position="318"/>
    </location>
</feature>
<feature type="transmembrane region" description="Helical" evidence="2">
    <location>
        <begin position="250"/>
        <end position="267"/>
    </location>
</feature>
<accession>A0A1W6YQK4</accession>
<dbReference type="OrthoDB" id="9767863at2"/>
<dbReference type="GO" id="GO:0016020">
    <property type="term" value="C:membrane"/>
    <property type="evidence" value="ECO:0007669"/>
    <property type="project" value="TreeGrafter"/>
</dbReference>
<evidence type="ECO:0000313" key="4">
    <source>
        <dbReference type="EMBL" id="ARP83209.1"/>
    </source>
</evidence>
<feature type="transmembrane region" description="Helical" evidence="2">
    <location>
        <begin position="12"/>
        <end position="31"/>
    </location>
</feature>
<dbReference type="PANTHER" id="PTHR23028:SF53">
    <property type="entry name" value="ACYL_TRANSF_3 DOMAIN-CONTAINING PROTEIN"/>
    <property type="match status" value="1"/>
</dbReference>
<keyword evidence="2" id="KW-0472">Membrane</keyword>
<feature type="transmembrane region" description="Helical" evidence="2">
    <location>
        <begin position="37"/>
        <end position="59"/>
    </location>
</feature>
<reference evidence="4 5" key="1">
    <citation type="submission" date="2017-05" db="EMBL/GenBank/DDBJ databases">
        <title>Complete and WGS of Bordetella genogroups.</title>
        <authorList>
            <person name="Spilker T."/>
            <person name="LiPuma J."/>
        </authorList>
    </citation>
    <scope>NUCLEOTIDE SEQUENCE [LARGE SCALE GENOMIC DNA]</scope>
    <source>
        <strain evidence="4 5">AU19157</strain>
    </source>
</reference>
<sequence length="359" mass="39661">MDSHRSNNFDALRIALALIVMGAHLAGITGLPEFQAFLPFLDSDFAVKAFFVASGFLVMRSYQSSRSLRDFAAKRVRRIYPAYACAILLCLAIGACMTELAPAEFWRSPATWTYLAANAFFLNFLQPTLPGVFAANPMPAMDGALWTLKIELALYFCVPVICWLFRRFRALPVALVLTAASIAWVYVFLSLVGSPVIARQFPGQLSFFVLGSLFASDARLLARSVYLAPISAVAWWAARGTRFELLMQPFFYASLTILLAHGGRLHLPAGRCGDPSYGIYLYHFPIIQALLALGLFDHPWWGFTASVALTVSAAYLSWHLLERPLLAQPVLIRANITLDGQGRCPHSARRSSSALDSVR</sequence>
<evidence type="ECO:0000256" key="1">
    <source>
        <dbReference type="SAM" id="MobiDB-lite"/>
    </source>
</evidence>
<name>A0A1W6YQK4_9BORD</name>
<evidence type="ECO:0000259" key="3">
    <source>
        <dbReference type="Pfam" id="PF01757"/>
    </source>
</evidence>
<dbReference type="Proteomes" id="UP000194151">
    <property type="component" value="Chromosome"/>
</dbReference>
<dbReference type="Pfam" id="PF01757">
    <property type="entry name" value="Acyl_transf_3"/>
    <property type="match status" value="1"/>
</dbReference>
<dbReference type="STRING" id="1416806.CAL12_21905"/>
<evidence type="ECO:0000313" key="5">
    <source>
        <dbReference type="Proteomes" id="UP000194151"/>
    </source>
</evidence>
<feature type="transmembrane region" description="Helical" evidence="2">
    <location>
        <begin position="279"/>
        <end position="296"/>
    </location>
</feature>
<dbReference type="RefSeq" id="WP_086066547.1">
    <property type="nucleotide sequence ID" value="NZ_CP021108.1"/>
</dbReference>
<dbReference type="InterPro" id="IPR050879">
    <property type="entry name" value="Acyltransferase_3"/>
</dbReference>
<dbReference type="AlphaFoldDB" id="A0A1W6YQK4"/>
<feature type="transmembrane region" description="Helical" evidence="2">
    <location>
        <begin position="302"/>
        <end position="321"/>
    </location>
</feature>
<gene>
    <name evidence="4" type="ORF">CAL12_21905</name>
</gene>
<keyword evidence="2" id="KW-1133">Transmembrane helix</keyword>
<keyword evidence="5" id="KW-1185">Reference proteome</keyword>
<dbReference type="KEGG" id="bgv:CAL12_21905"/>